<evidence type="ECO:0000256" key="1">
    <source>
        <dbReference type="SAM" id="MobiDB-lite"/>
    </source>
</evidence>
<organism evidence="2 3">
    <name type="scientific">Podospora aff. communis PSN243</name>
    <dbReference type="NCBI Taxonomy" id="3040156"/>
    <lineage>
        <taxon>Eukaryota</taxon>
        <taxon>Fungi</taxon>
        <taxon>Dikarya</taxon>
        <taxon>Ascomycota</taxon>
        <taxon>Pezizomycotina</taxon>
        <taxon>Sordariomycetes</taxon>
        <taxon>Sordariomycetidae</taxon>
        <taxon>Sordariales</taxon>
        <taxon>Podosporaceae</taxon>
        <taxon>Podospora</taxon>
    </lineage>
</organism>
<sequence length="429" mass="45265">MPADTRTLTWYESEADNQAINANGWRFQIAKLVATSPSAQPAYNIIWQSAGTAPSTSISWKVKYALGWTATSPSDGVSVRITGNWQPCNLGESYDVNDGGYWKPSASSGQSDWLNVGKIDYSYPQVQGIHIVVGVLNANTGKYEPIFVDRTALPRGSSAQYQPQEHVSWWLQGGDMTGQVFSKTQSPSTSWNFNTPSDPRTDAYEYSTSYLMASPKPQWIVSPGGPPAAHIAPPPSAHLAALTLGGSPPLFVQLDPGKWKILFSKFMGSDTLKNAAAALKKKLDFQLKEVKVTFKDAEGKSTITVEYKSDTNVNDAAAAALLGGAGGGPGAGGLSPEKIINDDLVELRDAGFLPPDERWEIVPASNADNDGASPVDDTAPAPGPVPRAAVDAPGALHAGQNGFAGGQAFSPGGVGKGAFPQGFQTRVAA</sequence>
<comment type="caution">
    <text evidence="2">The sequence shown here is derived from an EMBL/GenBank/DDBJ whole genome shotgun (WGS) entry which is preliminary data.</text>
</comment>
<name>A0AAV9GF90_9PEZI</name>
<keyword evidence="3" id="KW-1185">Reference proteome</keyword>
<dbReference type="AlphaFoldDB" id="A0AAV9GF90"/>
<gene>
    <name evidence="2" type="ORF">QBC34DRAFT_305882</name>
</gene>
<accession>A0AAV9GF90</accession>
<feature type="region of interest" description="Disordered" evidence="1">
    <location>
        <begin position="363"/>
        <end position="386"/>
    </location>
</feature>
<dbReference type="Proteomes" id="UP001321760">
    <property type="component" value="Unassembled WGS sequence"/>
</dbReference>
<evidence type="ECO:0000313" key="3">
    <source>
        <dbReference type="Proteomes" id="UP001321760"/>
    </source>
</evidence>
<reference evidence="2" key="2">
    <citation type="submission" date="2023-05" db="EMBL/GenBank/DDBJ databases">
        <authorList>
            <consortium name="Lawrence Berkeley National Laboratory"/>
            <person name="Steindorff A."/>
            <person name="Hensen N."/>
            <person name="Bonometti L."/>
            <person name="Westerberg I."/>
            <person name="Brannstrom I.O."/>
            <person name="Guillou S."/>
            <person name="Cros-Aarteil S."/>
            <person name="Calhoun S."/>
            <person name="Haridas S."/>
            <person name="Kuo A."/>
            <person name="Mondo S."/>
            <person name="Pangilinan J."/>
            <person name="Riley R."/>
            <person name="Labutti K."/>
            <person name="Andreopoulos B."/>
            <person name="Lipzen A."/>
            <person name="Chen C."/>
            <person name="Yanf M."/>
            <person name="Daum C."/>
            <person name="Ng V."/>
            <person name="Clum A."/>
            <person name="Ohm R."/>
            <person name="Martin F."/>
            <person name="Silar P."/>
            <person name="Natvig D."/>
            <person name="Lalanne C."/>
            <person name="Gautier V."/>
            <person name="Ament-Velasquez S.L."/>
            <person name="Kruys A."/>
            <person name="Hutchinson M.I."/>
            <person name="Powell A.J."/>
            <person name="Barry K."/>
            <person name="Miller A.N."/>
            <person name="Grigoriev I.V."/>
            <person name="Debuchy R."/>
            <person name="Gladieux P."/>
            <person name="Thoren M.H."/>
            <person name="Johannesson H."/>
        </authorList>
    </citation>
    <scope>NUCLEOTIDE SEQUENCE</scope>
    <source>
        <strain evidence="2">PSN243</strain>
    </source>
</reference>
<proteinExistence type="predicted"/>
<reference evidence="2" key="1">
    <citation type="journal article" date="2023" name="Mol. Phylogenet. Evol.">
        <title>Genome-scale phylogeny and comparative genomics of the fungal order Sordariales.</title>
        <authorList>
            <person name="Hensen N."/>
            <person name="Bonometti L."/>
            <person name="Westerberg I."/>
            <person name="Brannstrom I.O."/>
            <person name="Guillou S."/>
            <person name="Cros-Aarteil S."/>
            <person name="Calhoun S."/>
            <person name="Haridas S."/>
            <person name="Kuo A."/>
            <person name="Mondo S."/>
            <person name="Pangilinan J."/>
            <person name="Riley R."/>
            <person name="LaButti K."/>
            <person name="Andreopoulos B."/>
            <person name="Lipzen A."/>
            <person name="Chen C."/>
            <person name="Yan M."/>
            <person name="Daum C."/>
            <person name="Ng V."/>
            <person name="Clum A."/>
            <person name="Steindorff A."/>
            <person name="Ohm R.A."/>
            <person name="Martin F."/>
            <person name="Silar P."/>
            <person name="Natvig D.O."/>
            <person name="Lalanne C."/>
            <person name="Gautier V."/>
            <person name="Ament-Velasquez S.L."/>
            <person name="Kruys A."/>
            <person name="Hutchinson M.I."/>
            <person name="Powell A.J."/>
            <person name="Barry K."/>
            <person name="Miller A.N."/>
            <person name="Grigoriev I.V."/>
            <person name="Debuchy R."/>
            <person name="Gladieux P."/>
            <person name="Hiltunen Thoren M."/>
            <person name="Johannesson H."/>
        </authorList>
    </citation>
    <scope>NUCLEOTIDE SEQUENCE</scope>
    <source>
        <strain evidence="2">PSN243</strain>
    </source>
</reference>
<protein>
    <submittedName>
        <fullName evidence="2">Uncharacterized protein</fullName>
    </submittedName>
</protein>
<dbReference type="EMBL" id="MU865960">
    <property type="protein sequence ID" value="KAK4446030.1"/>
    <property type="molecule type" value="Genomic_DNA"/>
</dbReference>
<evidence type="ECO:0000313" key="2">
    <source>
        <dbReference type="EMBL" id="KAK4446030.1"/>
    </source>
</evidence>